<dbReference type="SUPFAM" id="SSF52540">
    <property type="entry name" value="P-loop containing nucleoside triphosphate hydrolases"/>
    <property type="match status" value="1"/>
</dbReference>
<keyword evidence="5" id="KW-0808">Transferase</keyword>
<dbReference type="EMBL" id="UINC01078290">
    <property type="protein sequence ID" value="SVC19226.1"/>
    <property type="molecule type" value="Genomic_DNA"/>
</dbReference>
<evidence type="ECO:0000256" key="9">
    <source>
        <dbReference type="ARBA" id="ARBA00023098"/>
    </source>
</evidence>
<accession>A0A382K5D6</accession>
<dbReference type="GO" id="GO:0009244">
    <property type="term" value="P:lipopolysaccharide core region biosynthetic process"/>
    <property type="evidence" value="ECO:0007669"/>
    <property type="project" value="TreeGrafter"/>
</dbReference>
<evidence type="ECO:0000256" key="8">
    <source>
        <dbReference type="ARBA" id="ARBA00022840"/>
    </source>
</evidence>
<dbReference type="PANTHER" id="PTHR42724:SF1">
    <property type="entry name" value="TETRAACYLDISACCHARIDE 4'-KINASE, MITOCHONDRIAL-RELATED"/>
    <property type="match status" value="1"/>
</dbReference>
<comment type="pathway">
    <text evidence="1">Glycolipid biosynthesis; lipid IV(A) biosynthesis; lipid IV(A) from (3R)-3-hydroxytetradecanoyl-[acyl-carrier-protein] and UDP-N-acetyl-alpha-D-glucosamine: step 6/6.</text>
</comment>
<dbReference type="GO" id="GO:0005886">
    <property type="term" value="C:plasma membrane"/>
    <property type="evidence" value="ECO:0007669"/>
    <property type="project" value="TreeGrafter"/>
</dbReference>
<dbReference type="NCBIfam" id="TIGR00682">
    <property type="entry name" value="lpxK"/>
    <property type="match status" value="1"/>
</dbReference>
<evidence type="ECO:0000256" key="1">
    <source>
        <dbReference type="ARBA" id="ARBA00004870"/>
    </source>
</evidence>
<keyword evidence="6" id="KW-0547">Nucleotide-binding</keyword>
<gene>
    <name evidence="10" type="ORF">METZ01_LOCUS272080</name>
</gene>
<dbReference type="EC" id="2.7.1.130" evidence="2"/>
<dbReference type="PANTHER" id="PTHR42724">
    <property type="entry name" value="TETRAACYLDISACCHARIDE 4'-KINASE"/>
    <property type="match status" value="1"/>
</dbReference>
<keyword evidence="4" id="KW-0441">Lipid A biosynthesis</keyword>
<evidence type="ECO:0000256" key="7">
    <source>
        <dbReference type="ARBA" id="ARBA00022777"/>
    </source>
</evidence>
<evidence type="ECO:0000256" key="4">
    <source>
        <dbReference type="ARBA" id="ARBA00022556"/>
    </source>
</evidence>
<dbReference type="Pfam" id="PF02606">
    <property type="entry name" value="LpxK"/>
    <property type="match status" value="1"/>
</dbReference>
<feature type="non-terminal residue" evidence="10">
    <location>
        <position position="227"/>
    </location>
</feature>
<protein>
    <recommendedName>
        <fullName evidence="2">tetraacyldisaccharide 4'-kinase</fullName>
        <ecNumber evidence="2">2.7.1.130</ecNumber>
    </recommendedName>
</protein>
<evidence type="ECO:0000256" key="5">
    <source>
        <dbReference type="ARBA" id="ARBA00022679"/>
    </source>
</evidence>
<sequence length="227" mass="25541">VGNITIGGSGKTPTVEYLSKLFQSKGIKVGIISRGYRRKSKQTLIVTDGITKPQSWEDFGDEPYLLAQKLENIPIVVGRSRYEAGIKMIENFNPDIIIMDDGFQHLSLYRDLDIVLVNSKDTEDTHKIIPVGKLREPITNLSRADLIILTKSNIHKPTDYLVNKIERMNRPVVYNKIELDNILLAFKGDNDSLDKIKKEKIYIFSALCDNEGFEKTMRGTGAIIVGG</sequence>
<organism evidence="10">
    <name type="scientific">marine metagenome</name>
    <dbReference type="NCBI Taxonomy" id="408172"/>
    <lineage>
        <taxon>unclassified sequences</taxon>
        <taxon>metagenomes</taxon>
        <taxon>ecological metagenomes</taxon>
    </lineage>
</organism>
<proteinExistence type="predicted"/>
<evidence type="ECO:0000256" key="2">
    <source>
        <dbReference type="ARBA" id="ARBA00012071"/>
    </source>
</evidence>
<dbReference type="GO" id="GO:0009245">
    <property type="term" value="P:lipid A biosynthetic process"/>
    <property type="evidence" value="ECO:0007669"/>
    <property type="project" value="UniProtKB-KW"/>
</dbReference>
<keyword evidence="7" id="KW-0418">Kinase</keyword>
<keyword evidence="3" id="KW-0444">Lipid biosynthesis</keyword>
<evidence type="ECO:0000256" key="3">
    <source>
        <dbReference type="ARBA" id="ARBA00022516"/>
    </source>
</evidence>
<name>A0A382K5D6_9ZZZZ</name>
<dbReference type="InterPro" id="IPR027417">
    <property type="entry name" value="P-loop_NTPase"/>
</dbReference>
<evidence type="ECO:0000256" key="6">
    <source>
        <dbReference type="ARBA" id="ARBA00022741"/>
    </source>
</evidence>
<dbReference type="UniPathway" id="UPA00359">
    <property type="reaction ID" value="UER00482"/>
</dbReference>
<dbReference type="GO" id="GO:0005524">
    <property type="term" value="F:ATP binding"/>
    <property type="evidence" value="ECO:0007669"/>
    <property type="project" value="UniProtKB-KW"/>
</dbReference>
<dbReference type="GO" id="GO:0009029">
    <property type="term" value="F:lipid-A 4'-kinase activity"/>
    <property type="evidence" value="ECO:0007669"/>
    <property type="project" value="UniProtKB-EC"/>
</dbReference>
<reference evidence="10" key="1">
    <citation type="submission" date="2018-05" db="EMBL/GenBank/DDBJ databases">
        <authorList>
            <person name="Lanie J.A."/>
            <person name="Ng W.-L."/>
            <person name="Kazmierczak K.M."/>
            <person name="Andrzejewski T.M."/>
            <person name="Davidsen T.M."/>
            <person name="Wayne K.J."/>
            <person name="Tettelin H."/>
            <person name="Glass J.I."/>
            <person name="Rusch D."/>
            <person name="Podicherti R."/>
            <person name="Tsui H.-C.T."/>
            <person name="Winkler M.E."/>
        </authorList>
    </citation>
    <scope>NUCLEOTIDE SEQUENCE</scope>
</reference>
<dbReference type="AlphaFoldDB" id="A0A382K5D6"/>
<keyword evidence="9" id="KW-0443">Lipid metabolism</keyword>
<feature type="non-terminal residue" evidence="10">
    <location>
        <position position="1"/>
    </location>
</feature>
<evidence type="ECO:0000313" key="10">
    <source>
        <dbReference type="EMBL" id="SVC19226.1"/>
    </source>
</evidence>
<keyword evidence="8" id="KW-0067">ATP-binding</keyword>
<dbReference type="InterPro" id="IPR003758">
    <property type="entry name" value="LpxK"/>
</dbReference>